<dbReference type="Pfam" id="PF18305">
    <property type="entry name" value="DNA_pol_A_exoN"/>
    <property type="match status" value="1"/>
</dbReference>
<name>A0ABW2ZXD6_9ACTN</name>
<gene>
    <name evidence="2" type="ORF">ACFQZ8_05165</name>
</gene>
<feature type="domain" description="3'-5' exonuclease C-terminal" evidence="1">
    <location>
        <begin position="1"/>
        <end position="79"/>
    </location>
</feature>
<reference evidence="3" key="1">
    <citation type="journal article" date="2019" name="Int. J. Syst. Evol. Microbiol.">
        <title>The Global Catalogue of Microorganisms (GCM) 10K type strain sequencing project: providing services to taxonomists for standard genome sequencing and annotation.</title>
        <authorList>
            <consortium name="The Broad Institute Genomics Platform"/>
            <consortium name="The Broad Institute Genome Sequencing Center for Infectious Disease"/>
            <person name="Wu L."/>
            <person name="Ma J."/>
        </authorList>
    </citation>
    <scope>NUCLEOTIDE SEQUENCE [LARGE SCALE GENOMIC DNA]</scope>
    <source>
        <strain evidence="3">JCM 32148</strain>
    </source>
</reference>
<protein>
    <submittedName>
        <fullName evidence="2">Ribonuclease D</fullName>
    </submittedName>
</protein>
<feature type="non-terminal residue" evidence="2">
    <location>
        <position position="1"/>
    </location>
</feature>
<organism evidence="2 3">
    <name type="scientific">Micromonospora azadirachtae</name>
    <dbReference type="NCBI Taxonomy" id="1970735"/>
    <lineage>
        <taxon>Bacteria</taxon>
        <taxon>Bacillati</taxon>
        <taxon>Actinomycetota</taxon>
        <taxon>Actinomycetes</taxon>
        <taxon>Micromonosporales</taxon>
        <taxon>Micromonosporaceae</taxon>
        <taxon>Micromonospora</taxon>
    </lineage>
</organism>
<dbReference type="InterPro" id="IPR044876">
    <property type="entry name" value="HRDC_dom_sf"/>
</dbReference>
<evidence type="ECO:0000259" key="1">
    <source>
        <dbReference type="Pfam" id="PF18305"/>
    </source>
</evidence>
<keyword evidence="3" id="KW-1185">Reference proteome</keyword>
<comment type="caution">
    <text evidence="2">The sequence shown here is derived from an EMBL/GenBank/DDBJ whole genome shotgun (WGS) entry which is preliminary data.</text>
</comment>
<sequence length="86" mass="9331">AERDPVAAARLARCREVVLRISGEHRLPAENLIAPDSVRRLAWVPPEEVTEVTVGETLRGFGAREWQIGLLAVDLTAALTDPAPPP</sequence>
<evidence type="ECO:0000313" key="3">
    <source>
        <dbReference type="Proteomes" id="UP001597053"/>
    </source>
</evidence>
<dbReference type="InterPro" id="IPR041605">
    <property type="entry name" value="Exo_C"/>
</dbReference>
<proteinExistence type="predicted"/>
<dbReference type="Proteomes" id="UP001597053">
    <property type="component" value="Unassembled WGS sequence"/>
</dbReference>
<evidence type="ECO:0000313" key="2">
    <source>
        <dbReference type="EMBL" id="MFD0783311.1"/>
    </source>
</evidence>
<dbReference type="EMBL" id="JBHTHM010000122">
    <property type="protein sequence ID" value="MFD0783311.1"/>
    <property type="molecule type" value="Genomic_DNA"/>
</dbReference>
<accession>A0ABW2ZXD6</accession>
<dbReference type="Gene3D" id="1.10.150.80">
    <property type="entry name" value="HRDC domain"/>
    <property type="match status" value="1"/>
</dbReference>